<dbReference type="InterPro" id="IPR036097">
    <property type="entry name" value="HisK_dim/P_sf"/>
</dbReference>
<accession>A0A9W6UG85</accession>
<reference evidence="15" key="2">
    <citation type="submission" date="2023-01" db="EMBL/GenBank/DDBJ databases">
        <authorList>
            <person name="Sun Q."/>
            <person name="Evtushenko L."/>
        </authorList>
    </citation>
    <scope>NUCLEOTIDE SEQUENCE</scope>
    <source>
        <strain evidence="15">VKM Ac-1069</strain>
    </source>
</reference>
<dbReference type="InterPro" id="IPR047669">
    <property type="entry name" value="MtrAB_MtrB"/>
</dbReference>
<dbReference type="Gene3D" id="3.30.565.10">
    <property type="entry name" value="Histidine kinase-like ATPase, C-terminal domain"/>
    <property type="match status" value="1"/>
</dbReference>
<organism evidence="15 16">
    <name type="scientific">Pseudonocardia halophobica</name>
    <dbReference type="NCBI Taxonomy" id="29401"/>
    <lineage>
        <taxon>Bacteria</taxon>
        <taxon>Bacillati</taxon>
        <taxon>Actinomycetota</taxon>
        <taxon>Actinomycetes</taxon>
        <taxon>Pseudonocardiales</taxon>
        <taxon>Pseudonocardiaceae</taxon>
        <taxon>Pseudonocardia</taxon>
    </lineage>
</organism>
<dbReference type="PROSITE" id="PS50109">
    <property type="entry name" value="HIS_KIN"/>
    <property type="match status" value="1"/>
</dbReference>
<dbReference type="InterPro" id="IPR018910">
    <property type="entry name" value="LpqB_C"/>
</dbReference>
<reference evidence="15" key="1">
    <citation type="journal article" date="2014" name="Int. J. Syst. Evol. Microbiol.">
        <title>Complete genome sequence of Corynebacterium casei LMG S-19264T (=DSM 44701T), isolated from a smear-ripened cheese.</title>
        <authorList>
            <consortium name="US DOE Joint Genome Institute (JGI-PGF)"/>
            <person name="Walter F."/>
            <person name="Albersmeier A."/>
            <person name="Kalinowski J."/>
            <person name="Ruckert C."/>
        </authorList>
    </citation>
    <scope>NUCLEOTIDE SEQUENCE</scope>
    <source>
        <strain evidence="15">VKM Ac-1069</strain>
    </source>
</reference>
<sequence length="1161" mass="121999">MSVRSFVARLPLARRAKRAAASAGVLVSEIRAVALAAWRRSLQLRVVVSTLALSTAVSLVLGLVLQTQIADRLLQGKFDAAIAQAESARVISERDLSGVDPDREGAQGTLNNALDQLTNQSTADAAGAPTAGEFRAALTTGTGSGPEISAGNLDDVSPEQRQTVANGALSTQYTTVDGIPTLVVGQPVRTAGRELQLYLMFPLDAEQRTLGLVQSTLIVGGLVLILLLAGIASLVTRQVVRPVRQAAEVAERFAEGHLDERMPVHGEDEVARLFESYNEMASSIQTQIRQLEEFGALQRRFTSDVSHELRTPLTTVRMAADILYASRDELLPALRRSSELLVTELDRFETLLGDLLEISRLDAGVAELGTDRLDMRHVVSRAVEAVRGLAEESGTSLVLDLPGDVYAEVDSRRVERIVRNLVANAIDHGEGRPVHVTLAGDEHAVAVVVRDHGVGLRPGEAGLVFNRFWRAEESRARRSGGSGLGLSDQPGGRPAARRLAAGVGRAGPRLGLPADPAPHRGGPARIQPAAAAARGRRPGHRAPAPGVGSHPAVGHADPDRAARRGVRGGRRRRRARRTGRPGPAGGPVTRRLLLILAALLALATGCASVPGESSVQVLRKVTEGDSPDIPAGPVEGTNPLDLVRGFVYASGSTVDRHGAARRFLTQEASQGWDDGDSLTVLDEQFDTVYPPTSSTDPDTATVRIRGDRVGSLDPLGAFEPAEAPVEIDVTVRRADGQWRIDRLPAGVLVRLSDFRTNFRTVKGYFVDPARRATVADLRYLPAVPAQALPSRTVDMLLTGPSPALQDAAESVVPPSARLRTNVTESPDGALIVDLTQVGDLDEARRRLIAAQFVQTLAEINVPRVRLLVDGAPLLAGRPDLTADDVAGAGASVQPGADVPALVVTGGRVRALPGGEPLNGQAGNGSFDIASAATTPDGARIAAVARDGGRVRLLVGPTDGMLEAVSLSGSSLSRPTWTPTGGEVWTVLGGGPGAVVARVTVDQTGVVRTGQVNVSALTALGPLTDLRLSRDGMRVAAVVDGGLVTGAVVRAADGDVAVRNVRRLRPSDLSDVVGVDWRADESLIVVTARSDRPVSLVSSDGLTLQLVPGSNLTPPLKAVTAASSRPFLVADQGGIWSYDGGELDSWRQVLGAAPDGVPLYPG</sequence>
<keyword evidence="12" id="KW-0472">Membrane</keyword>
<dbReference type="CDD" id="cd06225">
    <property type="entry name" value="HAMP"/>
    <property type="match status" value="1"/>
</dbReference>
<evidence type="ECO:0000256" key="6">
    <source>
        <dbReference type="ARBA" id="ARBA00022692"/>
    </source>
</evidence>
<dbReference type="FunFam" id="1.10.287.130:FF:000010">
    <property type="entry name" value="Two-component sensor histidine kinase"/>
    <property type="match status" value="1"/>
</dbReference>
<dbReference type="NCBIfam" id="NF040691">
    <property type="entry name" value="MtrAB_MtrB"/>
    <property type="match status" value="1"/>
</dbReference>
<gene>
    <name evidence="15" type="ORF">GCM10017577_72260</name>
</gene>
<dbReference type="InterPro" id="IPR019606">
    <property type="entry name" value="GerMN"/>
</dbReference>
<evidence type="ECO:0000256" key="8">
    <source>
        <dbReference type="ARBA" id="ARBA00022989"/>
    </source>
</evidence>
<dbReference type="SMART" id="SM00304">
    <property type="entry name" value="HAMP"/>
    <property type="match status" value="1"/>
</dbReference>
<feature type="transmembrane region" description="Helical" evidence="12">
    <location>
        <begin position="42"/>
        <end position="65"/>
    </location>
</feature>
<feature type="region of interest" description="Disordered" evidence="11">
    <location>
        <begin position="476"/>
        <end position="587"/>
    </location>
</feature>
<dbReference type="Pfam" id="PF02518">
    <property type="entry name" value="HATPase_c"/>
    <property type="match status" value="1"/>
</dbReference>
<dbReference type="SUPFAM" id="SSF47384">
    <property type="entry name" value="Homodimeric domain of signal transducing histidine kinase"/>
    <property type="match status" value="1"/>
</dbReference>
<dbReference type="CDD" id="cd00082">
    <property type="entry name" value="HisKA"/>
    <property type="match status" value="1"/>
</dbReference>
<feature type="domain" description="Histidine kinase" evidence="13">
    <location>
        <begin position="304"/>
        <end position="487"/>
    </location>
</feature>
<evidence type="ECO:0000256" key="7">
    <source>
        <dbReference type="ARBA" id="ARBA00022777"/>
    </source>
</evidence>
<dbReference type="SUPFAM" id="SSF50969">
    <property type="entry name" value="YVTN repeat-like/Quinoprotein amine dehydrogenase"/>
    <property type="match status" value="1"/>
</dbReference>
<dbReference type="SMART" id="SM00909">
    <property type="entry name" value="Germane"/>
    <property type="match status" value="1"/>
</dbReference>
<dbReference type="Pfam" id="PF10647">
    <property type="entry name" value="Gmad1"/>
    <property type="match status" value="1"/>
</dbReference>
<comment type="subcellular location">
    <subcellularLocation>
        <location evidence="2">Cell membrane</location>
    </subcellularLocation>
</comment>
<dbReference type="Pfam" id="PF00672">
    <property type="entry name" value="HAMP"/>
    <property type="match status" value="1"/>
</dbReference>
<dbReference type="Gene3D" id="6.10.340.10">
    <property type="match status" value="1"/>
</dbReference>
<evidence type="ECO:0000256" key="9">
    <source>
        <dbReference type="ARBA" id="ARBA00023012"/>
    </source>
</evidence>
<evidence type="ECO:0000259" key="14">
    <source>
        <dbReference type="PROSITE" id="PS50885"/>
    </source>
</evidence>
<feature type="compositionally biased region" description="Basic residues" evidence="11">
    <location>
        <begin position="563"/>
        <end position="579"/>
    </location>
</feature>
<dbReference type="Pfam" id="PF00512">
    <property type="entry name" value="HisKA"/>
    <property type="match status" value="1"/>
</dbReference>
<keyword evidence="16" id="KW-1185">Reference proteome</keyword>
<dbReference type="InterPro" id="IPR003660">
    <property type="entry name" value="HAMP_dom"/>
</dbReference>
<dbReference type="EC" id="2.7.13.3" evidence="3"/>
<evidence type="ECO:0000256" key="12">
    <source>
        <dbReference type="SAM" id="Phobius"/>
    </source>
</evidence>
<feature type="domain" description="HAMP" evidence="14">
    <location>
        <begin position="237"/>
        <end position="289"/>
    </location>
</feature>
<feature type="transmembrane region" description="Helical" evidence="12">
    <location>
        <begin position="210"/>
        <end position="235"/>
    </location>
</feature>
<dbReference type="AlphaFoldDB" id="A0A9W6UG85"/>
<dbReference type="GO" id="GO:0000155">
    <property type="term" value="F:phosphorelay sensor kinase activity"/>
    <property type="evidence" value="ECO:0007669"/>
    <property type="project" value="InterPro"/>
</dbReference>
<comment type="caution">
    <text evidence="15">The sequence shown here is derived from an EMBL/GenBank/DDBJ whole genome shotgun (WGS) entry which is preliminary data.</text>
</comment>
<feature type="compositionally biased region" description="Low complexity" evidence="11">
    <location>
        <begin position="520"/>
        <end position="533"/>
    </location>
</feature>
<feature type="compositionally biased region" description="Low complexity" evidence="11">
    <location>
        <begin position="485"/>
        <end position="513"/>
    </location>
</feature>
<dbReference type="RefSeq" id="WP_425566529.1">
    <property type="nucleotide sequence ID" value="NZ_BAAAUZ010000061.1"/>
</dbReference>
<dbReference type="GO" id="GO:0005886">
    <property type="term" value="C:plasma membrane"/>
    <property type="evidence" value="ECO:0007669"/>
    <property type="project" value="UniProtKB-SubCell"/>
</dbReference>
<dbReference type="PANTHER" id="PTHR45436">
    <property type="entry name" value="SENSOR HISTIDINE KINASE YKOH"/>
    <property type="match status" value="1"/>
</dbReference>
<dbReference type="PROSITE" id="PS50885">
    <property type="entry name" value="HAMP"/>
    <property type="match status" value="1"/>
</dbReference>
<keyword evidence="5" id="KW-0808">Transferase</keyword>
<dbReference type="Pfam" id="PF10646">
    <property type="entry name" value="Germane"/>
    <property type="match status" value="1"/>
</dbReference>
<name>A0A9W6UG85_9PSEU</name>
<evidence type="ECO:0000313" key="15">
    <source>
        <dbReference type="EMBL" id="GLL16071.1"/>
    </source>
</evidence>
<dbReference type="Gene3D" id="1.10.287.130">
    <property type="match status" value="1"/>
</dbReference>
<evidence type="ECO:0000256" key="11">
    <source>
        <dbReference type="SAM" id="MobiDB-lite"/>
    </source>
</evidence>
<proteinExistence type="predicted"/>
<dbReference type="InterPro" id="IPR003661">
    <property type="entry name" value="HisK_dim/P_dom"/>
</dbReference>
<dbReference type="InterPro" id="IPR005467">
    <property type="entry name" value="His_kinase_dom"/>
</dbReference>
<dbReference type="InterPro" id="IPR011044">
    <property type="entry name" value="Quino_amine_DH_bsu"/>
</dbReference>
<dbReference type="Proteomes" id="UP001143463">
    <property type="component" value="Unassembled WGS sequence"/>
</dbReference>
<evidence type="ECO:0000256" key="3">
    <source>
        <dbReference type="ARBA" id="ARBA00012438"/>
    </source>
</evidence>
<evidence type="ECO:0000259" key="13">
    <source>
        <dbReference type="PROSITE" id="PS50109"/>
    </source>
</evidence>
<keyword evidence="8 12" id="KW-1133">Transmembrane helix</keyword>
<evidence type="ECO:0000256" key="4">
    <source>
        <dbReference type="ARBA" id="ARBA00022553"/>
    </source>
</evidence>
<keyword evidence="7" id="KW-0418">Kinase</keyword>
<dbReference type="EMBL" id="BSFQ01000064">
    <property type="protein sequence ID" value="GLL16071.1"/>
    <property type="molecule type" value="Genomic_DNA"/>
</dbReference>
<evidence type="ECO:0000256" key="5">
    <source>
        <dbReference type="ARBA" id="ARBA00022679"/>
    </source>
</evidence>
<evidence type="ECO:0000256" key="1">
    <source>
        <dbReference type="ARBA" id="ARBA00000085"/>
    </source>
</evidence>
<dbReference type="InterPro" id="IPR059026">
    <property type="entry name" value="LpqB_N"/>
</dbReference>
<dbReference type="SUPFAM" id="SSF158472">
    <property type="entry name" value="HAMP domain-like"/>
    <property type="match status" value="1"/>
</dbReference>
<evidence type="ECO:0000256" key="2">
    <source>
        <dbReference type="ARBA" id="ARBA00004236"/>
    </source>
</evidence>
<dbReference type="SMART" id="SM00388">
    <property type="entry name" value="HisKA"/>
    <property type="match status" value="1"/>
</dbReference>
<dbReference type="InterPro" id="IPR036890">
    <property type="entry name" value="HATPase_C_sf"/>
</dbReference>
<dbReference type="InterPro" id="IPR003594">
    <property type="entry name" value="HATPase_dom"/>
</dbReference>
<evidence type="ECO:0000256" key="10">
    <source>
        <dbReference type="ARBA" id="ARBA00035305"/>
    </source>
</evidence>
<comment type="catalytic activity">
    <reaction evidence="1">
        <text>ATP + protein L-histidine = ADP + protein N-phospho-L-histidine.</text>
        <dbReference type="EC" id="2.7.13.3"/>
    </reaction>
</comment>
<keyword evidence="9" id="KW-0902">Two-component regulatory system</keyword>
<dbReference type="SMART" id="SM00387">
    <property type="entry name" value="HATPase_c"/>
    <property type="match status" value="1"/>
</dbReference>
<keyword evidence="4" id="KW-0597">Phosphoprotein</keyword>
<protein>
    <recommendedName>
        <fullName evidence="10">Sensor histidine kinase MtrB</fullName>
        <ecNumber evidence="3">2.7.13.3</ecNumber>
    </recommendedName>
</protein>
<keyword evidence="6 12" id="KW-0812">Transmembrane</keyword>
<dbReference type="PANTHER" id="PTHR45436:SF5">
    <property type="entry name" value="SENSOR HISTIDINE KINASE TRCS"/>
    <property type="match status" value="1"/>
</dbReference>
<evidence type="ECO:0000313" key="16">
    <source>
        <dbReference type="Proteomes" id="UP001143463"/>
    </source>
</evidence>
<dbReference type="Pfam" id="PF25976">
    <property type="entry name" value="LpqB_N"/>
    <property type="match status" value="1"/>
</dbReference>
<dbReference type="InterPro" id="IPR050428">
    <property type="entry name" value="TCS_sensor_his_kinase"/>
</dbReference>
<dbReference type="SUPFAM" id="SSF55874">
    <property type="entry name" value="ATPase domain of HSP90 chaperone/DNA topoisomerase II/histidine kinase"/>
    <property type="match status" value="1"/>
</dbReference>